<feature type="domain" description="LiaI-LiaF-like transmembrane region" evidence="3">
    <location>
        <begin position="14"/>
        <end position="54"/>
    </location>
</feature>
<name>A0ABQ5PXA0_9BACT</name>
<dbReference type="RefSeq" id="WP_285607187.1">
    <property type="nucleotide sequence ID" value="NZ_BSDC01000001.1"/>
</dbReference>
<gene>
    <name evidence="4" type="ORF">GETHED_10500</name>
</gene>
<protein>
    <recommendedName>
        <fullName evidence="3">LiaI-LiaF-like transmembrane region domain-containing protein</fullName>
    </recommendedName>
</protein>
<evidence type="ECO:0000313" key="5">
    <source>
        <dbReference type="Proteomes" id="UP001165044"/>
    </source>
</evidence>
<dbReference type="InterPro" id="IPR043726">
    <property type="entry name" value="LiaI-LiaF-like_TM1"/>
</dbReference>
<keyword evidence="2" id="KW-1133">Transmembrane helix</keyword>
<feature type="transmembrane region" description="Helical" evidence="2">
    <location>
        <begin position="35"/>
        <end position="54"/>
    </location>
</feature>
<comment type="caution">
    <text evidence="4">The sequence shown here is derived from an EMBL/GenBank/DDBJ whole genome shotgun (WGS) entry which is preliminary data.</text>
</comment>
<organism evidence="4 5">
    <name type="scientific">Geothrix edaphica</name>
    <dbReference type="NCBI Taxonomy" id="2927976"/>
    <lineage>
        <taxon>Bacteria</taxon>
        <taxon>Pseudomonadati</taxon>
        <taxon>Acidobacteriota</taxon>
        <taxon>Holophagae</taxon>
        <taxon>Holophagales</taxon>
        <taxon>Holophagaceae</taxon>
        <taxon>Geothrix</taxon>
    </lineage>
</organism>
<keyword evidence="2" id="KW-0472">Membrane</keyword>
<feature type="region of interest" description="Disordered" evidence="1">
    <location>
        <begin position="114"/>
        <end position="141"/>
    </location>
</feature>
<feature type="transmembrane region" description="Helical" evidence="2">
    <location>
        <begin position="12"/>
        <end position="29"/>
    </location>
</feature>
<evidence type="ECO:0000259" key="3">
    <source>
        <dbReference type="Pfam" id="PF18917"/>
    </source>
</evidence>
<keyword evidence="2" id="KW-0812">Transmembrane</keyword>
<accession>A0ABQ5PXA0</accession>
<proteinExistence type="predicted"/>
<feature type="transmembrane region" description="Helical" evidence="2">
    <location>
        <begin position="90"/>
        <end position="108"/>
    </location>
</feature>
<dbReference type="EMBL" id="BSDC01000001">
    <property type="protein sequence ID" value="GLH66686.1"/>
    <property type="molecule type" value="Genomic_DNA"/>
</dbReference>
<dbReference type="Proteomes" id="UP001165044">
    <property type="component" value="Unassembled WGS sequence"/>
</dbReference>
<reference evidence="4" key="1">
    <citation type="journal article" date="2023" name="Antonie Van Leeuwenhoek">
        <title>Mesoterricola silvestris gen. nov., sp. nov., Mesoterricola sediminis sp. nov., Geothrix oryzae sp. nov., Geothrix edaphica sp. nov., Geothrix rubra sp. nov., and Geothrix limicola sp. nov., six novel members of Acidobacteriota isolated from soils.</title>
        <authorList>
            <person name="Itoh H."/>
            <person name="Sugisawa Y."/>
            <person name="Mise K."/>
            <person name="Xu Z."/>
            <person name="Kuniyasu M."/>
            <person name="Ushijima N."/>
            <person name="Kawano K."/>
            <person name="Kobayashi E."/>
            <person name="Shiratori Y."/>
            <person name="Masuda Y."/>
            <person name="Senoo K."/>
        </authorList>
    </citation>
    <scope>NUCLEOTIDE SEQUENCE</scope>
    <source>
        <strain evidence="4">Red802</strain>
    </source>
</reference>
<evidence type="ECO:0000256" key="2">
    <source>
        <dbReference type="SAM" id="Phobius"/>
    </source>
</evidence>
<keyword evidence="5" id="KW-1185">Reference proteome</keyword>
<sequence length="141" mass="15614">MNAQERPPVFSVKLVLGLVVIAIGLILLLDSLRWYDAWHLLAWWPLALAAFGLARLAQDGPLSLRGHIWLGFAVAGFISQFGPWGLLERWWPVFLVWGGTVVALRAIFPQPKRVRTPKAVPPSPTPSVSCDPETESTQVKP</sequence>
<evidence type="ECO:0000313" key="4">
    <source>
        <dbReference type="EMBL" id="GLH66686.1"/>
    </source>
</evidence>
<evidence type="ECO:0000256" key="1">
    <source>
        <dbReference type="SAM" id="MobiDB-lite"/>
    </source>
</evidence>
<feature type="transmembrane region" description="Helical" evidence="2">
    <location>
        <begin position="66"/>
        <end position="84"/>
    </location>
</feature>
<dbReference type="Pfam" id="PF18917">
    <property type="entry name" value="LiaI-LiaF-like_TM1"/>
    <property type="match status" value="1"/>
</dbReference>